<dbReference type="AlphaFoldDB" id="A0A426TT95"/>
<proteinExistence type="predicted"/>
<protein>
    <recommendedName>
        <fullName evidence="3">Nucleotidyltransferase family protein</fullName>
    </recommendedName>
</protein>
<reference evidence="1 2" key="1">
    <citation type="submission" date="2018-12" db="EMBL/GenBank/DDBJ databases">
        <title>Genome Sequence of Candidatus Viridilinea halotolerans isolated from saline sulfide-rich spring.</title>
        <authorList>
            <person name="Grouzdev D.S."/>
            <person name="Burganskaya E.I."/>
            <person name="Krutkina M.S."/>
            <person name="Sukhacheva M.V."/>
            <person name="Gorlenko V.M."/>
        </authorList>
    </citation>
    <scope>NUCLEOTIDE SEQUENCE [LARGE SCALE GENOMIC DNA]</scope>
    <source>
        <strain evidence="1">Chok-6</strain>
    </source>
</reference>
<dbReference type="SUPFAM" id="SSF81301">
    <property type="entry name" value="Nucleotidyltransferase"/>
    <property type="match status" value="1"/>
</dbReference>
<sequence>MKSITADTSDQAQQRYIANIRAMSPTDRLTAAVDLSQRALAQALWVIRQRHPQVDAHEARLVLLGRLYGQEAADRVRLWATPGTESTMQGNLYDALNPVIDVLERLDVGHYIGGSVASITYGVPRSTMDVDIALQLTRRDIGAFVASLTAHYYIDGESVREAVSNQSSFNLIPLRGAVKLDLFVPERSPFMQSVFERVRYVPLAPDASRPYCLPSAEDIILLKLRWYALGNRTSSTQRGDVIGVLQTQAELLDLAYLRRWAAFLKLSDLLAQMCADAGLAV</sequence>
<name>A0A426TT95_9CHLR</name>
<dbReference type="EMBL" id="RSAS01000775">
    <property type="protein sequence ID" value="RRR67620.1"/>
    <property type="molecule type" value="Genomic_DNA"/>
</dbReference>
<evidence type="ECO:0000313" key="2">
    <source>
        <dbReference type="Proteomes" id="UP000280307"/>
    </source>
</evidence>
<organism evidence="1 2">
    <name type="scientific">Candidatus Viridilinea halotolerans</name>
    <dbReference type="NCBI Taxonomy" id="2491704"/>
    <lineage>
        <taxon>Bacteria</taxon>
        <taxon>Bacillati</taxon>
        <taxon>Chloroflexota</taxon>
        <taxon>Chloroflexia</taxon>
        <taxon>Chloroflexales</taxon>
        <taxon>Chloroflexineae</taxon>
        <taxon>Oscillochloridaceae</taxon>
        <taxon>Candidatus Viridilinea</taxon>
    </lineage>
</organism>
<evidence type="ECO:0000313" key="1">
    <source>
        <dbReference type="EMBL" id="RRR67620.1"/>
    </source>
</evidence>
<dbReference type="Proteomes" id="UP000280307">
    <property type="component" value="Unassembled WGS sequence"/>
</dbReference>
<gene>
    <name evidence="1" type="ORF">EI684_18710</name>
</gene>
<comment type="caution">
    <text evidence="1">The sequence shown here is derived from an EMBL/GenBank/DDBJ whole genome shotgun (WGS) entry which is preliminary data.</text>
</comment>
<dbReference type="InterPro" id="IPR043519">
    <property type="entry name" value="NT_sf"/>
</dbReference>
<evidence type="ECO:0008006" key="3">
    <source>
        <dbReference type="Google" id="ProtNLM"/>
    </source>
</evidence>
<accession>A0A426TT95</accession>
<dbReference type="Gene3D" id="3.30.460.40">
    <property type="match status" value="1"/>
</dbReference>